<protein>
    <recommendedName>
        <fullName evidence="4">DUF2834 domain-containing protein</fullName>
    </recommendedName>
</protein>
<dbReference type="PANTHER" id="PTHR36009:SF3">
    <property type="entry name" value="TRANSMEMBRANE PROTEIN"/>
    <property type="match status" value="1"/>
</dbReference>
<feature type="transmembrane region" description="Helical" evidence="1">
    <location>
        <begin position="145"/>
        <end position="166"/>
    </location>
</feature>
<reference evidence="2 3" key="1">
    <citation type="submission" date="2018-03" db="EMBL/GenBank/DDBJ databases">
        <title>Bacillus urumqiensis sp. nov., a moderately haloalkaliphilic bacterium isolated from a salt lake.</title>
        <authorList>
            <person name="Zhao B."/>
            <person name="Liao Z."/>
        </authorList>
    </citation>
    <scope>NUCLEOTIDE SEQUENCE [LARGE SCALE GENOMIC DNA]</scope>
    <source>
        <strain evidence="2 3">BZ-SZ-XJ18</strain>
    </source>
</reference>
<dbReference type="OrthoDB" id="482433at2"/>
<feature type="transmembrane region" description="Helical" evidence="1">
    <location>
        <begin position="71"/>
        <end position="93"/>
    </location>
</feature>
<organism evidence="2 3">
    <name type="scientific">Alkalicoccus urumqiensis</name>
    <name type="common">Bacillus urumqiensis</name>
    <dbReference type="NCBI Taxonomy" id="1548213"/>
    <lineage>
        <taxon>Bacteria</taxon>
        <taxon>Bacillati</taxon>
        <taxon>Bacillota</taxon>
        <taxon>Bacilli</taxon>
        <taxon>Bacillales</taxon>
        <taxon>Bacillaceae</taxon>
        <taxon>Alkalicoccus</taxon>
    </lineage>
</organism>
<proteinExistence type="predicted"/>
<dbReference type="RefSeq" id="WP_105960268.1">
    <property type="nucleotide sequence ID" value="NZ_PVNS01000017.1"/>
</dbReference>
<feature type="transmembrane region" description="Helical" evidence="1">
    <location>
        <begin position="47"/>
        <end position="64"/>
    </location>
</feature>
<dbReference type="PANTHER" id="PTHR36009">
    <property type="match status" value="1"/>
</dbReference>
<name>A0A2P6MDM2_ALKUR</name>
<dbReference type="Proteomes" id="UP000243650">
    <property type="component" value="Unassembled WGS sequence"/>
</dbReference>
<accession>A0A2P6MDM2</accession>
<evidence type="ECO:0008006" key="4">
    <source>
        <dbReference type="Google" id="ProtNLM"/>
    </source>
</evidence>
<feature type="transmembrane region" description="Helical" evidence="1">
    <location>
        <begin position="178"/>
        <end position="198"/>
    </location>
</feature>
<gene>
    <name evidence="2" type="ORF">C6I21_14860</name>
</gene>
<evidence type="ECO:0000256" key="1">
    <source>
        <dbReference type="SAM" id="Phobius"/>
    </source>
</evidence>
<evidence type="ECO:0000313" key="3">
    <source>
        <dbReference type="Proteomes" id="UP000243650"/>
    </source>
</evidence>
<sequence>MKKRYGIVFLLLTIYALLAPGAGAGNDPYLASLATGRFEEVDPLVTAVFSMLGVYPLLFAALLLPKDQYRLPAWPFVLASFVTGAFAILPYLFLRGKKAREVPRGPGFLQRAFSSRLYLLLILLLSLAAYIAAGNGSGSAYAEAYTASSLVSVMSVDFLVVIWLARDILRTDWQPPRLWASWIPGIGPALVLLGRSIAPADKSD</sequence>
<feature type="transmembrane region" description="Helical" evidence="1">
    <location>
        <begin position="113"/>
        <end position="133"/>
    </location>
</feature>
<keyword evidence="3" id="KW-1185">Reference proteome</keyword>
<dbReference type="EMBL" id="PVNS01000017">
    <property type="protein sequence ID" value="PRO64376.1"/>
    <property type="molecule type" value="Genomic_DNA"/>
</dbReference>
<keyword evidence="1" id="KW-0812">Transmembrane</keyword>
<keyword evidence="1" id="KW-0472">Membrane</keyword>
<keyword evidence="1" id="KW-1133">Transmembrane helix</keyword>
<comment type="caution">
    <text evidence="2">The sequence shown here is derived from an EMBL/GenBank/DDBJ whole genome shotgun (WGS) entry which is preliminary data.</text>
</comment>
<evidence type="ECO:0000313" key="2">
    <source>
        <dbReference type="EMBL" id="PRO64376.1"/>
    </source>
</evidence>
<dbReference type="AlphaFoldDB" id="A0A2P6MDM2"/>